<feature type="region of interest" description="Disordered" evidence="1">
    <location>
        <begin position="1"/>
        <end position="22"/>
    </location>
</feature>
<evidence type="ECO:0000313" key="2">
    <source>
        <dbReference type="EMBL" id="KAH7968073.1"/>
    </source>
</evidence>
<accession>A0A9D4Q504</accession>
<organism evidence="2 3">
    <name type="scientific">Rhipicephalus sanguineus</name>
    <name type="common">Brown dog tick</name>
    <name type="synonym">Ixodes sanguineus</name>
    <dbReference type="NCBI Taxonomy" id="34632"/>
    <lineage>
        <taxon>Eukaryota</taxon>
        <taxon>Metazoa</taxon>
        <taxon>Ecdysozoa</taxon>
        <taxon>Arthropoda</taxon>
        <taxon>Chelicerata</taxon>
        <taxon>Arachnida</taxon>
        <taxon>Acari</taxon>
        <taxon>Parasitiformes</taxon>
        <taxon>Ixodida</taxon>
        <taxon>Ixodoidea</taxon>
        <taxon>Ixodidae</taxon>
        <taxon>Rhipicephalinae</taxon>
        <taxon>Rhipicephalus</taxon>
        <taxon>Rhipicephalus</taxon>
    </lineage>
</organism>
<name>A0A9D4Q504_RHISA</name>
<gene>
    <name evidence="2" type="ORF">HPB52_005558</name>
</gene>
<feature type="compositionally biased region" description="Basic and acidic residues" evidence="1">
    <location>
        <begin position="216"/>
        <end position="239"/>
    </location>
</feature>
<feature type="region of interest" description="Disordered" evidence="1">
    <location>
        <begin position="37"/>
        <end position="95"/>
    </location>
</feature>
<keyword evidence="3" id="KW-1185">Reference proteome</keyword>
<feature type="region of interest" description="Disordered" evidence="1">
    <location>
        <begin position="107"/>
        <end position="126"/>
    </location>
</feature>
<proteinExistence type="predicted"/>
<sequence>MLSPSSPDDKQSQAAASSGGFAWLTRARNRLRTFNVLHGTSSRTSPHVAAGSPDSASDSSPCFSSAVDLRSEATEPAVTNNAPELPDLAAASRNPSSTRLFRNRIVVSDPPRPSLGESRFSKSRSVPHPKPLILVKRKLAARAGAECSSLNDLDDIDANNEKWKTFGSAYSGEQRLILLDEAAKRCPEREHAEEDSNGVCPGLTSRSSSLKTGLARQDHGALRIPHERGRHSDDMRSVSEEDEEASSPFGVLSPLGALSAIGASSEIASCSRSTKSQLPGFFEADPKRRPSKQWSSNAVADFTRDGSVSERASLREEQHLKDRIASWDPSQEDGYALSMFEELADLESQEVPLDPTQNGECPISESKCSADKSSTAVSAMPCSPCPDSASRKSSVDLNLYDDLKWLTEGSESNPKCEILFGVDEERAISWSEPSCPPDGAEILTKMAGVLDSIVSVVAFSPEQPSPGLIPEATLSTFDTETEQPLPPERGLNAESTGTQQSKTECPDNSRARGAGQTVGGLQQESASIVRSFQHNTHTTASDKDRKGRNDIPISGGNSILDPLGVAQANERNEVVKRTVNQGALKTRDRLEKCEGACANVEKHCARDDGETALPTTSTANQRETLARLMESMRLVDIPGASWDVAPMSSVKGTPLRVHEFHSDDVNVKDSGEVTVCIRTSTRRKSAMVWPFGTTSASRSPSPPQ</sequence>
<evidence type="ECO:0000256" key="1">
    <source>
        <dbReference type="SAM" id="MobiDB-lite"/>
    </source>
</evidence>
<reference evidence="2" key="1">
    <citation type="journal article" date="2020" name="Cell">
        <title>Large-Scale Comparative Analyses of Tick Genomes Elucidate Their Genetic Diversity and Vector Capacities.</title>
        <authorList>
            <consortium name="Tick Genome and Microbiome Consortium (TIGMIC)"/>
            <person name="Jia N."/>
            <person name="Wang J."/>
            <person name="Shi W."/>
            <person name="Du L."/>
            <person name="Sun Y."/>
            <person name="Zhan W."/>
            <person name="Jiang J.F."/>
            <person name="Wang Q."/>
            <person name="Zhang B."/>
            <person name="Ji P."/>
            <person name="Bell-Sakyi L."/>
            <person name="Cui X.M."/>
            <person name="Yuan T.T."/>
            <person name="Jiang B.G."/>
            <person name="Yang W.F."/>
            <person name="Lam T.T."/>
            <person name="Chang Q.C."/>
            <person name="Ding S.J."/>
            <person name="Wang X.J."/>
            <person name="Zhu J.G."/>
            <person name="Ruan X.D."/>
            <person name="Zhao L."/>
            <person name="Wei J.T."/>
            <person name="Ye R.Z."/>
            <person name="Que T.C."/>
            <person name="Du C.H."/>
            <person name="Zhou Y.H."/>
            <person name="Cheng J.X."/>
            <person name="Dai P.F."/>
            <person name="Guo W.B."/>
            <person name="Han X.H."/>
            <person name="Huang E.J."/>
            <person name="Li L.F."/>
            <person name="Wei W."/>
            <person name="Gao Y.C."/>
            <person name="Liu J.Z."/>
            <person name="Shao H.Z."/>
            <person name="Wang X."/>
            <person name="Wang C.C."/>
            <person name="Yang T.C."/>
            <person name="Huo Q.B."/>
            <person name="Li W."/>
            <person name="Chen H.Y."/>
            <person name="Chen S.E."/>
            <person name="Zhou L.G."/>
            <person name="Ni X.B."/>
            <person name="Tian J.H."/>
            <person name="Sheng Y."/>
            <person name="Liu T."/>
            <person name="Pan Y.S."/>
            <person name="Xia L.Y."/>
            <person name="Li J."/>
            <person name="Zhao F."/>
            <person name="Cao W.C."/>
        </authorList>
    </citation>
    <scope>NUCLEOTIDE SEQUENCE</scope>
    <source>
        <strain evidence="2">Rsan-2018</strain>
    </source>
</reference>
<protein>
    <submittedName>
        <fullName evidence="2">Uncharacterized protein</fullName>
    </submittedName>
</protein>
<dbReference type="AlphaFoldDB" id="A0A9D4Q504"/>
<comment type="caution">
    <text evidence="2">The sequence shown here is derived from an EMBL/GenBank/DDBJ whole genome shotgun (WGS) entry which is preliminary data.</text>
</comment>
<feature type="compositionally biased region" description="Polar residues" evidence="1">
    <location>
        <begin position="493"/>
        <end position="503"/>
    </location>
</feature>
<feature type="compositionally biased region" description="Polar residues" evidence="1">
    <location>
        <begin position="519"/>
        <end position="539"/>
    </location>
</feature>
<evidence type="ECO:0000313" key="3">
    <source>
        <dbReference type="Proteomes" id="UP000821837"/>
    </source>
</evidence>
<feature type="region of interest" description="Disordered" evidence="1">
    <location>
        <begin position="479"/>
        <end position="562"/>
    </location>
</feature>
<dbReference type="Proteomes" id="UP000821837">
    <property type="component" value="Unassembled WGS sequence"/>
</dbReference>
<reference evidence="2" key="2">
    <citation type="submission" date="2021-09" db="EMBL/GenBank/DDBJ databases">
        <authorList>
            <person name="Jia N."/>
            <person name="Wang J."/>
            <person name="Shi W."/>
            <person name="Du L."/>
            <person name="Sun Y."/>
            <person name="Zhan W."/>
            <person name="Jiang J."/>
            <person name="Wang Q."/>
            <person name="Zhang B."/>
            <person name="Ji P."/>
            <person name="Sakyi L.B."/>
            <person name="Cui X."/>
            <person name="Yuan T."/>
            <person name="Jiang B."/>
            <person name="Yang W."/>
            <person name="Lam T.T.-Y."/>
            <person name="Chang Q."/>
            <person name="Ding S."/>
            <person name="Wang X."/>
            <person name="Zhu J."/>
            <person name="Ruan X."/>
            <person name="Zhao L."/>
            <person name="Wei J."/>
            <person name="Que T."/>
            <person name="Du C."/>
            <person name="Cheng J."/>
            <person name="Dai P."/>
            <person name="Han X."/>
            <person name="Huang E."/>
            <person name="Gao Y."/>
            <person name="Liu J."/>
            <person name="Shao H."/>
            <person name="Ye R."/>
            <person name="Li L."/>
            <person name="Wei W."/>
            <person name="Wang X."/>
            <person name="Wang C."/>
            <person name="Huo Q."/>
            <person name="Li W."/>
            <person name="Guo W."/>
            <person name="Chen H."/>
            <person name="Chen S."/>
            <person name="Zhou L."/>
            <person name="Zhou L."/>
            <person name="Ni X."/>
            <person name="Tian J."/>
            <person name="Zhou Y."/>
            <person name="Sheng Y."/>
            <person name="Liu T."/>
            <person name="Pan Y."/>
            <person name="Xia L."/>
            <person name="Li J."/>
            <person name="Zhao F."/>
            <person name="Cao W."/>
        </authorList>
    </citation>
    <scope>NUCLEOTIDE SEQUENCE</scope>
    <source>
        <strain evidence="2">Rsan-2018</strain>
        <tissue evidence="2">Larvae</tissue>
    </source>
</reference>
<feature type="compositionally biased region" description="Basic and acidic residues" evidence="1">
    <location>
        <begin position="540"/>
        <end position="549"/>
    </location>
</feature>
<feature type="region of interest" description="Disordered" evidence="1">
    <location>
        <begin position="188"/>
        <end position="250"/>
    </location>
</feature>
<feature type="compositionally biased region" description="Low complexity" evidence="1">
    <location>
        <begin position="49"/>
        <end position="66"/>
    </location>
</feature>
<dbReference type="EMBL" id="JABSTV010001248">
    <property type="protein sequence ID" value="KAH7968073.1"/>
    <property type="molecule type" value="Genomic_DNA"/>
</dbReference>